<evidence type="ECO:0000256" key="2">
    <source>
        <dbReference type="ARBA" id="ARBA00023052"/>
    </source>
</evidence>
<reference evidence="7" key="1">
    <citation type="journal article" date="2007" name="Biochim. Biophys. Acta">
        <title>Isolation and characterization of a benzoylformate decarboxylase and a NAD+/NADP+-dependent benzaldehyde dehydrogenase involved in D-phenylglycine metabolism in Pseudomonas stutzeri ST-201.</title>
        <authorList>
            <person name="Saehuan C."/>
            <person name="Rojanarata T."/>
            <person name="Wiyakrutta S."/>
            <person name="McLeish M.J."/>
            <person name="Meevootisom V."/>
        </authorList>
    </citation>
    <scope>NUCLEOTIDE SEQUENCE</scope>
    <source>
        <strain evidence="7">ST-201</strain>
    </source>
</reference>
<dbReference type="InterPro" id="IPR012000">
    <property type="entry name" value="Thiamin_PyroP_enz_cen_dom"/>
</dbReference>
<evidence type="ECO:0000256" key="1">
    <source>
        <dbReference type="ARBA" id="ARBA00007812"/>
    </source>
</evidence>
<keyword evidence="2 3" id="KW-0786">Thiamine pyrophosphate</keyword>
<dbReference type="PROSITE" id="PS00187">
    <property type="entry name" value="TPP_ENZYMES"/>
    <property type="match status" value="1"/>
</dbReference>
<dbReference type="GO" id="GO:0003984">
    <property type="term" value="F:acetolactate synthase activity"/>
    <property type="evidence" value="ECO:0007669"/>
    <property type="project" value="TreeGrafter"/>
</dbReference>
<dbReference type="SUPFAM" id="SSF52467">
    <property type="entry name" value="DHS-like NAD/FAD-binding domain"/>
    <property type="match status" value="1"/>
</dbReference>
<dbReference type="InterPro" id="IPR012001">
    <property type="entry name" value="Thiamin_PyroP_enz_TPP-bd_dom"/>
</dbReference>
<dbReference type="NCBIfam" id="NF005485">
    <property type="entry name" value="PRK07092.1"/>
    <property type="match status" value="1"/>
</dbReference>
<feature type="domain" description="Thiamine pyrophosphate enzyme N-terminal TPP-binding" evidence="6">
    <location>
        <begin position="7"/>
        <end position="116"/>
    </location>
</feature>
<comment type="similarity">
    <text evidence="1 3">Belongs to the TPP enzyme family.</text>
</comment>
<evidence type="ECO:0000256" key="3">
    <source>
        <dbReference type="RuleBase" id="RU362132"/>
    </source>
</evidence>
<dbReference type="CDD" id="cd07035">
    <property type="entry name" value="TPP_PYR_POX_like"/>
    <property type="match status" value="1"/>
</dbReference>
<dbReference type="InterPro" id="IPR029035">
    <property type="entry name" value="DHS-like_NAD/FAD-binding_dom"/>
</dbReference>
<protein>
    <submittedName>
        <fullName evidence="7">Benzoylformate decarboxylase</fullName>
    </submittedName>
</protein>
<dbReference type="CDD" id="cd02002">
    <property type="entry name" value="TPP_BFDC"/>
    <property type="match status" value="1"/>
</dbReference>
<name>A3RJV5_STUST</name>
<dbReference type="GO" id="GO:0030976">
    <property type="term" value="F:thiamine pyrophosphate binding"/>
    <property type="evidence" value="ECO:0007669"/>
    <property type="project" value="InterPro"/>
</dbReference>
<dbReference type="Pfam" id="PF00205">
    <property type="entry name" value="TPP_enzyme_M"/>
    <property type="match status" value="1"/>
</dbReference>
<evidence type="ECO:0000259" key="6">
    <source>
        <dbReference type="Pfam" id="PF02776"/>
    </source>
</evidence>
<dbReference type="GO" id="GO:0050660">
    <property type="term" value="F:flavin adenine dinucleotide binding"/>
    <property type="evidence" value="ECO:0007669"/>
    <property type="project" value="TreeGrafter"/>
</dbReference>
<dbReference type="InterPro" id="IPR011766">
    <property type="entry name" value="TPP_enzyme_TPP-bd"/>
</dbReference>
<evidence type="ECO:0000259" key="4">
    <source>
        <dbReference type="Pfam" id="PF00205"/>
    </source>
</evidence>
<proteinExistence type="inferred from homology"/>
<feature type="domain" description="Thiamine pyrophosphate enzyme central" evidence="4">
    <location>
        <begin position="191"/>
        <end position="325"/>
    </location>
</feature>
<dbReference type="BioCyc" id="MetaCyc:MONOMER-21272"/>
<dbReference type="Gene3D" id="3.40.50.1220">
    <property type="entry name" value="TPP-binding domain"/>
    <property type="match status" value="1"/>
</dbReference>
<organism evidence="7">
    <name type="scientific">Stutzerimonas stutzeri</name>
    <name type="common">Pseudomonas stutzeri</name>
    <dbReference type="NCBI Taxonomy" id="316"/>
    <lineage>
        <taxon>Bacteria</taxon>
        <taxon>Pseudomonadati</taxon>
        <taxon>Pseudomonadota</taxon>
        <taxon>Gammaproteobacteria</taxon>
        <taxon>Pseudomonadales</taxon>
        <taxon>Pseudomonadaceae</taxon>
        <taxon>Stutzerimonas</taxon>
    </lineage>
</organism>
<dbReference type="GO" id="GO:0019752">
    <property type="term" value="P:carboxylic acid metabolic process"/>
    <property type="evidence" value="ECO:0007669"/>
    <property type="project" value="UniProtKB-ARBA"/>
</dbReference>
<dbReference type="AlphaFoldDB" id="A3RJV5"/>
<dbReference type="Pfam" id="PF02775">
    <property type="entry name" value="TPP_enzyme_C"/>
    <property type="match status" value="1"/>
</dbReference>
<gene>
    <name evidence="7" type="primary">dpgB</name>
</gene>
<dbReference type="Gene3D" id="3.40.50.970">
    <property type="match status" value="2"/>
</dbReference>
<dbReference type="InterPro" id="IPR000399">
    <property type="entry name" value="TPP-bd_CS"/>
</dbReference>
<feature type="domain" description="Thiamine pyrophosphate enzyme TPP-binding" evidence="5">
    <location>
        <begin position="380"/>
        <end position="521"/>
    </location>
</feature>
<dbReference type="PANTHER" id="PTHR18968:SF133">
    <property type="entry name" value="BENZOYLFORMATE DECARBOXYLASE"/>
    <property type="match status" value="1"/>
</dbReference>
<dbReference type="PANTHER" id="PTHR18968">
    <property type="entry name" value="THIAMINE PYROPHOSPHATE ENZYMES"/>
    <property type="match status" value="1"/>
</dbReference>
<dbReference type="Pfam" id="PF02776">
    <property type="entry name" value="TPP_enzyme_N"/>
    <property type="match status" value="1"/>
</dbReference>
<dbReference type="SUPFAM" id="SSF52518">
    <property type="entry name" value="Thiamin diphosphate-binding fold (THDP-binding)"/>
    <property type="match status" value="2"/>
</dbReference>
<accession>A3RJV5</accession>
<sequence length="526" mass="56305">MASVHSITYELLRRQGIDTVFGNPGSNELPFLKDFPEDFRYILALQEACVVGIADGYAQASRKPAFINLHSAAGTGNAMGAMSNAWNCHSPLIVTAGQQNRAMIGVEALLTNVDAASLPRPLVKWSYEPASAAEVPHAMSRAIHMASMAPRGPVYLSVPYDDWDKEADPQSHHLYDRSVNSAVRLNDQDLEVLVEALNSASNPAIVLGPDVDSANANADCVTLAERLKAPVWVAPSAPRCPFPTRHPCFRGLMPAGIAAISQLLEGHDVVLVIGAPVFRYHQYDPGQYLKPGTRLISITCDPLEAARAPMGDAIVADIGTMTAALASRIGESERQLPAVLPSPERVNQDAGRLRPETVFDTLNEMAPEDAIYLNESTSTTAQMWQRLNMRNPGSYYFCAAGGLGFALPAAIGVQLAEPDRQVIAVIGDGSANYSISALWTAAHYNIPAIFLIMNNGTYGALRWFAGVLEAENVPGLDVPGIDFCAIAKGYGIPALKADNLEQLKGSIHEALSAKGPVLIEVSTVSL</sequence>
<dbReference type="EMBL" id="EF419244">
    <property type="protein sequence ID" value="ABN80423.1"/>
    <property type="molecule type" value="Genomic_DNA"/>
</dbReference>
<evidence type="ECO:0000259" key="5">
    <source>
        <dbReference type="Pfam" id="PF02775"/>
    </source>
</evidence>
<dbReference type="InterPro" id="IPR029061">
    <property type="entry name" value="THDP-binding"/>
</dbReference>
<dbReference type="GO" id="GO:0000287">
    <property type="term" value="F:magnesium ion binding"/>
    <property type="evidence" value="ECO:0007669"/>
    <property type="project" value="InterPro"/>
</dbReference>
<evidence type="ECO:0000313" key="7">
    <source>
        <dbReference type="EMBL" id="ABN80423.1"/>
    </source>
</evidence>
<dbReference type="InterPro" id="IPR045229">
    <property type="entry name" value="TPP_enz"/>
</dbReference>